<evidence type="ECO:0000256" key="4">
    <source>
        <dbReference type="ARBA" id="ARBA00022741"/>
    </source>
</evidence>
<dbReference type="EMBL" id="SDRB02002981">
    <property type="protein sequence ID" value="THG18538.1"/>
    <property type="molecule type" value="Genomic_DNA"/>
</dbReference>
<dbReference type="Gene3D" id="3.40.50.300">
    <property type="entry name" value="P-loop containing nucleotide triphosphate hydrolases"/>
    <property type="match status" value="1"/>
</dbReference>
<organism evidence="10 11">
    <name type="scientific">Camellia sinensis var. sinensis</name>
    <name type="common">China tea</name>
    <dbReference type="NCBI Taxonomy" id="542762"/>
    <lineage>
        <taxon>Eukaryota</taxon>
        <taxon>Viridiplantae</taxon>
        <taxon>Streptophyta</taxon>
        <taxon>Embryophyta</taxon>
        <taxon>Tracheophyta</taxon>
        <taxon>Spermatophyta</taxon>
        <taxon>Magnoliopsida</taxon>
        <taxon>eudicotyledons</taxon>
        <taxon>Gunneridae</taxon>
        <taxon>Pentapetalae</taxon>
        <taxon>asterids</taxon>
        <taxon>Ericales</taxon>
        <taxon>Theaceae</taxon>
        <taxon>Camellia</taxon>
    </lineage>
</organism>
<evidence type="ECO:0000259" key="7">
    <source>
        <dbReference type="Pfam" id="PF00931"/>
    </source>
</evidence>
<dbReference type="InterPro" id="IPR044974">
    <property type="entry name" value="Disease_R_plants"/>
</dbReference>
<dbReference type="GO" id="GO:0043531">
    <property type="term" value="F:ADP binding"/>
    <property type="evidence" value="ECO:0007669"/>
    <property type="project" value="InterPro"/>
</dbReference>
<dbReference type="InterPro" id="IPR032675">
    <property type="entry name" value="LRR_dom_sf"/>
</dbReference>
<evidence type="ECO:0000256" key="6">
    <source>
        <dbReference type="ARBA" id="ARBA00022840"/>
    </source>
</evidence>
<comment type="similarity">
    <text evidence="1">Belongs to the disease resistance NB-LRR family.</text>
</comment>
<dbReference type="InterPro" id="IPR055414">
    <property type="entry name" value="LRR_R13L4/SHOC2-like"/>
</dbReference>
<dbReference type="InterPro" id="IPR036388">
    <property type="entry name" value="WH-like_DNA-bd_sf"/>
</dbReference>
<dbReference type="Pfam" id="PF00931">
    <property type="entry name" value="NB-ARC"/>
    <property type="match status" value="1"/>
</dbReference>
<dbReference type="InterPro" id="IPR002182">
    <property type="entry name" value="NB-ARC"/>
</dbReference>
<evidence type="ECO:0000256" key="2">
    <source>
        <dbReference type="ARBA" id="ARBA00022614"/>
    </source>
</evidence>
<dbReference type="InterPro" id="IPR027417">
    <property type="entry name" value="P-loop_NTPase"/>
</dbReference>
<dbReference type="GO" id="GO:0098542">
    <property type="term" value="P:defense response to other organism"/>
    <property type="evidence" value="ECO:0007669"/>
    <property type="project" value="TreeGrafter"/>
</dbReference>
<keyword evidence="4" id="KW-0547">Nucleotide-binding</keyword>
<feature type="domain" description="Disease resistance protein winged helix" evidence="8">
    <location>
        <begin position="167"/>
        <end position="238"/>
    </location>
</feature>
<evidence type="ECO:0000313" key="10">
    <source>
        <dbReference type="EMBL" id="THG18538.1"/>
    </source>
</evidence>
<keyword evidence="11" id="KW-1185">Reference proteome</keyword>
<evidence type="ECO:0000256" key="3">
    <source>
        <dbReference type="ARBA" id="ARBA00022737"/>
    </source>
</evidence>
<feature type="domain" description="Disease resistance R13L4/SHOC-2-like LRR" evidence="9">
    <location>
        <begin position="311"/>
        <end position="462"/>
    </location>
</feature>
<dbReference type="Pfam" id="PF23598">
    <property type="entry name" value="LRR_14"/>
    <property type="match status" value="1"/>
</dbReference>
<dbReference type="Proteomes" id="UP000306102">
    <property type="component" value="Unassembled WGS sequence"/>
</dbReference>
<evidence type="ECO:0000256" key="5">
    <source>
        <dbReference type="ARBA" id="ARBA00022821"/>
    </source>
</evidence>
<dbReference type="InterPro" id="IPR058922">
    <property type="entry name" value="WHD_DRP"/>
</dbReference>
<reference evidence="10 11" key="1">
    <citation type="journal article" date="2018" name="Proc. Natl. Acad. Sci. U.S.A.">
        <title>Draft genome sequence of Camellia sinensis var. sinensis provides insights into the evolution of the tea genome and tea quality.</title>
        <authorList>
            <person name="Wei C."/>
            <person name="Yang H."/>
            <person name="Wang S."/>
            <person name="Zhao J."/>
            <person name="Liu C."/>
            <person name="Gao L."/>
            <person name="Xia E."/>
            <person name="Lu Y."/>
            <person name="Tai Y."/>
            <person name="She G."/>
            <person name="Sun J."/>
            <person name="Cao H."/>
            <person name="Tong W."/>
            <person name="Gao Q."/>
            <person name="Li Y."/>
            <person name="Deng W."/>
            <person name="Jiang X."/>
            <person name="Wang W."/>
            <person name="Chen Q."/>
            <person name="Zhang S."/>
            <person name="Li H."/>
            <person name="Wu J."/>
            <person name="Wang P."/>
            <person name="Li P."/>
            <person name="Shi C."/>
            <person name="Zheng F."/>
            <person name="Jian J."/>
            <person name="Huang B."/>
            <person name="Shan D."/>
            <person name="Shi M."/>
            <person name="Fang C."/>
            <person name="Yue Y."/>
            <person name="Li F."/>
            <person name="Li D."/>
            <person name="Wei S."/>
            <person name="Han B."/>
            <person name="Jiang C."/>
            <person name="Yin Y."/>
            <person name="Xia T."/>
            <person name="Zhang Z."/>
            <person name="Bennetzen J.L."/>
            <person name="Zhao S."/>
            <person name="Wan X."/>
        </authorList>
    </citation>
    <scope>NUCLEOTIDE SEQUENCE [LARGE SCALE GENOMIC DNA]</scope>
    <source>
        <strain evidence="11">cv. Shuchazao</strain>
        <tissue evidence="10">Leaf</tissue>
    </source>
</reference>
<dbReference type="GO" id="GO:0005524">
    <property type="term" value="F:ATP binding"/>
    <property type="evidence" value="ECO:0007669"/>
    <property type="project" value="UniProtKB-KW"/>
</dbReference>
<evidence type="ECO:0000259" key="9">
    <source>
        <dbReference type="Pfam" id="PF23598"/>
    </source>
</evidence>
<dbReference type="Gene3D" id="1.10.10.10">
    <property type="entry name" value="Winged helix-like DNA-binding domain superfamily/Winged helix DNA-binding domain"/>
    <property type="match status" value="1"/>
</dbReference>
<dbReference type="PANTHER" id="PTHR23155:SF1052">
    <property type="entry name" value="DISEASE RESISTANCE PROTEIN RPM1"/>
    <property type="match status" value="1"/>
</dbReference>
<keyword evidence="6" id="KW-0067">ATP-binding</keyword>
<dbReference type="Pfam" id="PF23559">
    <property type="entry name" value="WHD_DRP"/>
    <property type="match status" value="1"/>
</dbReference>
<protein>
    <recommendedName>
        <fullName evidence="12">NB-ARC domain-containing protein</fullName>
    </recommendedName>
</protein>
<evidence type="ECO:0008006" key="12">
    <source>
        <dbReference type="Google" id="ProtNLM"/>
    </source>
</evidence>
<accession>A0A4S4EP91</accession>
<proteinExistence type="inferred from homology"/>
<dbReference type="FunFam" id="1.10.10.10:FF:000322">
    <property type="entry name" value="Probable disease resistance protein At1g63360"/>
    <property type="match status" value="1"/>
</dbReference>
<dbReference type="Gene3D" id="3.80.10.10">
    <property type="entry name" value="Ribonuclease Inhibitor"/>
    <property type="match status" value="1"/>
</dbReference>
<evidence type="ECO:0000313" key="11">
    <source>
        <dbReference type="Proteomes" id="UP000306102"/>
    </source>
</evidence>
<evidence type="ECO:0000259" key="8">
    <source>
        <dbReference type="Pfam" id="PF23559"/>
    </source>
</evidence>
<keyword evidence="2" id="KW-0433">Leucine-rich repeat</keyword>
<dbReference type="Gene3D" id="1.10.8.430">
    <property type="entry name" value="Helical domain of apoptotic protease-activating factors"/>
    <property type="match status" value="1"/>
</dbReference>
<dbReference type="SUPFAM" id="SSF52058">
    <property type="entry name" value="L domain-like"/>
    <property type="match status" value="1"/>
</dbReference>
<dbReference type="InterPro" id="IPR042197">
    <property type="entry name" value="Apaf_helical"/>
</dbReference>
<dbReference type="AlphaFoldDB" id="A0A4S4EP91"/>
<keyword evidence="3" id="KW-0677">Repeat</keyword>
<name>A0A4S4EP91_CAMSN</name>
<dbReference type="PANTHER" id="PTHR23155">
    <property type="entry name" value="DISEASE RESISTANCE PROTEIN RP"/>
    <property type="match status" value="1"/>
</dbReference>
<evidence type="ECO:0000256" key="1">
    <source>
        <dbReference type="ARBA" id="ARBA00008894"/>
    </source>
</evidence>
<comment type="caution">
    <text evidence="10">The sequence shown here is derived from an EMBL/GenBank/DDBJ whole genome shotgun (WGS) entry which is preliminary data.</text>
</comment>
<dbReference type="SUPFAM" id="SSF52540">
    <property type="entry name" value="P-loop containing nucleoside triphosphate hydrolases"/>
    <property type="match status" value="1"/>
</dbReference>
<gene>
    <name evidence="10" type="ORF">TEA_028852</name>
</gene>
<feature type="domain" description="NB-ARC" evidence="7">
    <location>
        <begin position="1"/>
        <end position="78"/>
    </location>
</feature>
<sequence length="482" mass="55145">MAGVGKTTLAKKVYDSQQVNTHFDCKAWFRISQSYKPGELPKTMIKKLLEKEVPLDKGIDSMDQKSLIGKLREYLKEKSKAFRGHCPPELKEVSHEIVRKCEGLPLAIVAICAFLSIKQKDISEWQKFSDKLGSELGRNLTSIKKIVLFSYNDLPHYLKSCFLYFGIIPVDYSISRGRLIRLWIAEGLVEERKGNTLEEVAEEYLTELINRCLVQVSTTKIDGRVRDCRVHDIVHEIILPMLEEFSFCQLMEEENSSFNDTTRRLSMHMHYCCTMDKVMESIIKSPVGAVFLFQVGVGELPKKPLLGTLAANFKLLKTLDLQDAPLDQLHQEVGNLFLLRYLSIRRTNVGIIPKSIGKLQNIQTLDMNYSFVRELPFDTSRLHKLRHLAYSYNDESISLGLGVKIEGGIGGLEELQSLWSVETNDGLIKELEKLRQLRKLETNDGLIKELEKLRQLRKLGIIKLEREHGRGRALCAVQPLRI</sequence>
<keyword evidence="5" id="KW-0611">Plant defense</keyword>